<protein>
    <submittedName>
        <fullName evidence="2">Uncharacterized protein</fullName>
    </submittedName>
</protein>
<dbReference type="AlphaFoldDB" id="A0A9W8TBL6"/>
<proteinExistence type="predicted"/>
<comment type="caution">
    <text evidence="2">The sequence shown here is derived from an EMBL/GenBank/DDBJ whole genome shotgun (WGS) entry which is preliminary data.</text>
</comment>
<dbReference type="EMBL" id="JAPEUR010000706">
    <property type="protein sequence ID" value="KAJ4307561.1"/>
    <property type="molecule type" value="Genomic_DNA"/>
</dbReference>
<keyword evidence="3" id="KW-1185">Reference proteome</keyword>
<sequence length="77" mass="8928">MGDRVQPWKKWIEKEMSEKPKERSGNSHETKPWLTWQPTPDDPSLKPWLTWNPNIDNGDIDQNKKIIKTQVLGGCSG</sequence>
<organism evidence="2 3">
    <name type="scientific">Fusarium piperis</name>
    <dbReference type="NCBI Taxonomy" id="1435070"/>
    <lineage>
        <taxon>Eukaryota</taxon>
        <taxon>Fungi</taxon>
        <taxon>Dikarya</taxon>
        <taxon>Ascomycota</taxon>
        <taxon>Pezizomycotina</taxon>
        <taxon>Sordariomycetes</taxon>
        <taxon>Hypocreomycetidae</taxon>
        <taxon>Hypocreales</taxon>
        <taxon>Nectriaceae</taxon>
        <taxon>Fusarium</taxon>
        <taxon>Fusarium solani species complex</taxon>
    </lineage>
</organism>
<name>A0A9W8TBL6_9HYPO</name>
<dbReference type="OrthoDB" id="10349010at2759"/>
<evidence type="ECO:0000313" key="3">
    <source>
        <dbReference type="Proteomes" id="UP001140502"/>
    </source>
</evidence>
<feature type="compositionally biased region" description="Basic and acidic residues" evidence="1">
    <location>
        <begin position="10"/>
        <end position="31"/>
    </location>
</feature>
<evidence type="ECO:0000256" key="1">
    <source>
        <dbReference type="SAM" id="MobiDB-lite"/>
    </source>
</evidence>
<evidence type="ECO:0000313" key="2">
    <source>
        <dbReference type="EMBL" id="KAJ4307561.1"/>
    </source>
</evidence>
<gene>
    <name evidence="2" type="ORF">N0V84_012644</name>
</gene>
<dbReference type="Proteomes" id="UP001140502">
    <property type="component" value="Unassembled WGS sequence"/>
</dbReference>
<accession>A0A9W8TBL6</accession>
<reference evidence="2" key="1">
    <citation type="submission" date="2022-10" db="EMBL/GenBank/DDBJ databases">
        <title>Tapping the CABI collections for fungal endophytes: first genome assemblies for Collariella, Neodidymelliopsis, Ascochyta clinopodiicola, Didymella pomorum, Didymosphaeria variabile, Neocosmospora piperis and Neocucurbitaria cava.</title>
        <authorList>
            <person name="Hill R."/>
        </authorList>
    </citation>
    <scope>NUCLEOTIDE SEQUENCE</scope>
    <source>
        <strain evidence="2">IMI 366586</strain>
    </source>
</reference>
<feature type="region of interest" description="Disordered" evidence="1">
    <location>
        <begin position="1"/>
        <end position="41"/>
    </location>
</feature>